<dbReference type="InterPro" id="IPR021858">
    <property type="entry name" value="Fun_TF"/>
</dbReference>
<accession>A0A6A6A2M0</accession>
<dbReference type="PANTHER" id="PTHR47657:SF13">
    <property type="entry name" value="ZN(2)-C6 FUNGAL-TYPE DOMAIN-CONTAINING PROTEIN-RELATED"/>
    <property type="match status" value="1"/>
</dbReference>
<proteinExistence type="predicted"/>
<dbReference type="OrthoDB" id="416217at2759"/>
<reference evidence="3" key="1">
    <citation type="journal article" date="2020" name="Stud. Mycol.">
        <title>101 Dothideomycetes genomes: a test case for predicting lifestyles and emergence of pathogens.</title>
        <authorList>
            <person name="Haridas S."/>
            <person name="Albert R."/>
            <person name="Binder M."/>
            <person name="Bloem J."/>
            <person name="Labutti K."/>
            <person name="Salamov A."/>
            <person name="Andreopoulos B."/>
            <person name="Baker S."/>
            <person name="Barry K."/>
            <person name="Bills G."/>
            <person name="Bluhm B."/>
            <person name="Cannon C."/>
            <person name="Castanera R."/>
            <person name="Culley D."/>
            <person name="Daum C."/>
            <person name="Ezra D."/>
            <person name="Gonzalez J."/>
            <person name="Henrissat B."/>
            <person name="Kuo A."/>
            <person name="Liang C."/>
            <person name="Lipzen A."/>
            <person name="Lutzoni F."/>
            <person name="Magnuson J."/>
            <person name="Mondo S."/>
            <person name="Nolan M."/>
            <person name="Ohm R."/>
            <person name="Pangilinan J."/>
            <person name="Park H.-J."/>
            <person name="Ramirez L."/>
            <person name="Alfaro M."/>
            <person name="Sun H."/>
            <person name="Tritt A."/>
            <person name="Yoshinaga Y."/>
            <person name="Zwiers L.-H."/>
            <person name="Turgeon B."/>
            <person name="Goodwin S."/>
            <person name="Spatafora J."/>
            <person name="Crous P."/>
            <person name="Grigoriev I."/>
        </authorList>
    </citation>
    <scope>NUCLEOTIDE SEQUENCE</scope>
    <source>
        <strain evidence="3">CBS 119687</strain>
    </source>
</reference>
<dbReference type="RefSeq" id="XP_033520178.1">
    <property type="nucleotide sequence ID" value="XM_033668858.1"/>
</dbReference>
<name>A0A6A6A2M0_9PLEO</name>
<keyword evidence="1" id="KW-0539">Nucleus</keyword>
<feature type="domain" description="Zn(2)-C6 fungal-type" evidence="2">
    <location>
        <begin position="14"/>
        <end position="37"/>
    </location>
</feature>
<dbReference type="Proteomes" id="UP000799771">
    <property type="component" value="Unassembled WGS sequence"/>
</dbReference>
<evidence type="ECO:0000313" key="3">
    <source>
        <dbReference type="EMBL" id="KAF2125786.1"/>
    </source>
</evidence>
<dbReference type="PANTHER" id="PTHR47657">
    <property type="entry name" value="STEROL REGULATORY ELEMENT-BINDING PROTEIN ECM22"/>
    <property type="match status" value="1"/>
</dbReference>
<organism evidence="3 4">
    <name type="scientific">Dothidotthia symphoricarpi CBS 119687</name>
    <dbReference type="NCBI Taxonomy" id="1392245"/>
    <lineage>
        <taxon>Eukaryota</taxon>
        <taxon>Fungi</taxon>
        <taxon>Dikarya</taxon>
        <taxon>Ascomycota</taxon>
        <taxon>Pezizomycotina</taxon>
        <taxon>Dothideomycetes</taxon>
        <taxon>Pleosporomycetidae</taxon>
        <taxon>Pleosporales</taxon>
        <taxon>Dothidotthiaceae</taxon>
        <taxon>Dothidotthia</taxon>
    </lineage>
</organism>
<dbReference type="InterPro" id="IPR052400">
    <property type="entry name" value="Zn2-C6_fungal_TF"/>
</dbReference>
<keyword evidence="4" id="KW-1185">Reference proteome</keyword>
<evidence type="ECO:0000259" key="2">
    <source>
        <dbReference type="Pfam" id="PF00172"/>
    </source>
</evidence>
<gene>
    <name evidence="3" type="ORF">P153DRAFT_369782</name>
</gene>
<dbReference type="CDD" id="cd00067">
    <property type="entry name" value="GAL4"/>
    <property type="match status" value="1"/>
</dbReference>
<dbReference type="AlphaFoldDB" id="A0A6A6A2M0"/>
<dbReference type="Pfam" id="PF00172">
    <property type="entry name" value="Zn_clus"/>
    <property type="match status" value="1"/>
</dbReference>
<dbReference type="GO" id="GO:0008270">
    <property type="term" value="F:zinc ion binding"/>
    <property type="evidence" value="ECO:0007669"/>
    <property type="project" value="InterPro"/>
</dbReference>
<dbReference type="InterPro" id="IPR001138">
    <property type="entry name" value="Zn2Cys6_DnaBD"/>
</dbReference>
<evidence type="ECO:0000313" key="4">
    <source>
        <dbReference type="Proteomes" id="UP000799771"/>
    </source>
</evidence>
<dbReference type="GO" id="GO:0000981">
    <property type="term" value="F:DNA-binding transcription factor activity, RNA polymerase II-specific"/>
    <property type="evidence" value="ECO:0007669"/>
    <property type="project" value="InterPro"/>
</dbReference>
<dbReference type="EMBL" id="ML977515">
    <property type="protein sequence ID" value="KAF2125786.1"/>
    <property type="molecule type" value="Genomic_DNA"/>
</dbReference>
<evidence type="ECO:0000256" key="1">
    <source>
        <dbReference type="ARBA" id="ARBA00023242"/>
    </source>
</evidence>
<protein>
    <recommendedName>
        <fullName evidence="2">Zn(2)-C6 fungal-type domain-containing protein</fullName>
    </recommendedName>
</protein>
<sequence length="353" mass="40611">MKQTDCDLELNFEQCDETKPQCANCKRRGVHCDLTLRTTATSPHPERDDKTSAVDLPMSEIELTYHWTTSTCHSISAWSEGATTWQALMADMGFDHPYVMHLLFALTALHLAFCRPSRKELYTTTADYHYERALALVTPEIASINASNCDAVLISVQTICFISWARGPQPGEYLAFGQNGRSDWLVMFRGIRTTLESLGRDQFVRSHVPALRYKGRPLSVQDAPAAYEKQLDELHGHISAISKDTPESEDNISAVEILRSCYENRYQGIDGEYHIAFAWLFRMKDDFLDRLQQRDPTPLLIYAHFVVLMHDMERFWYMKGWTHHVMGGIFEALAVEHRMWIRWPMAMIGWIAP</sequence>
<dbReference type="Pfam" id="PF11951">
    <property type="entry name" value="Fungal_trans_2"/>
    <property type="match status" value="1"/>
</dbReference>
<dbReference type="GeneID" id="54409290"/>